<dbReference type="InterPro" id="IPR051931">
    <property type="entry name" value="PAK3-like"/>
</dbReference>
<dbReference type="InterPro" id="IPR000719">
    <property type="entry name" value="Prot_kinase_dom"/>
</dbReference>
<gene>
    <name evidence="6" type="primary">Pak3_3</name>
    <name evidence="6" type="ORF">SEMFRA_R04856</name>
</gene>
<dbReference type="EC" id="2.7.11.1" evidence="2"/>
<evidence type="ECO:0000256" key="3">
    <source>
        <dbReference type="ARBA" id="ARBA00022741"/>
    </source>
</evidence>
<evidence type="ECO:0000256" key="2">
    <source>
        <dbReference type="ARBA" id="ARBA00012513"/>
    </source>
</evidence>
<dbReference type="PROSITE" id="PS00108">
    <property type="entry name" value="PROTEIN_KINASE_ST"/>
    <property type="match status" value="1"/>
</dbReference>
<dbReference type="InterPro" id="IPR008271">
    <property type="entry name" value="Ser/Thr_kinase_AS"/>
</dbReference>
<keyword evidence="6" id="KW-0418">Kinase</keyword>
<dbReference type="SUPFAM" id="SSF56112">
    <property type="entry name" value="Protein kinase-like (PK-like)"/>
    <property type="match status" value="1"/>
</dbReference>
<feature type="non-terminal residue" evidence="6">
    <location>
        <position position="1"/>
    </location>
</feature>
<feature type="domain" description="Protein kinase" evidence="5">
    <location>
        <begin position="1"/>
        <end position="99"/>
    </location>
</feature>
<dbReference type="Gene3D" id="1.10.510.10">
    <property type="entry name" value="Transferase(Phosphotransferase) domain 1"/>
    <property type="match status" value="1"/>
</dbReference>
<keyword evidence="7" id="KW-1185">Reference proteome</keyword>
<organism evidence="6 7">
    <name type="scientific">Semnornis frantzii</name>
    <dbReference type="NCBI Taxonomy" id="91796"/>
    <lineage>
        <taxon>Eukaryota</taxon>
        <taxon>Metazoa</taxon>
        <taxon>Chordata</taxon>
        <taxon>Craniata</taxon>
        <taxon>Vertebrata</taxon>
        <taxon>Euteleostomi</taxon>
        <taxon>Archelosauria</taxon>
        <taxon>Archosauria</taxon>
        <taxon>Dinosauria</taxon>
        <taxon>Saurischia</taxon>
        <taxon>Theropoda</taxon>
        <taxon>Coelurosauria</taxon>
        <taxon>Aves</taxon>
        <taxon>Neognathae</taxon>
        <taxon>Neoaves</taxon>
        <taxon>Telluraves</taxon>
        <taxon>Coraciimorphae</taxon>
        <taxon>Piciformes</taxon>
        <taxon>Ramphastidae</taxon>
        <taxon>Semnornis</taxon>
    </lineage>
</organism>
<keyword evidence="4" id="KW-0067">ATP-binding</keyword>
<protein>
    <recommendedName>
        <fullName evidence="2">non-specific serine/threonine protein kinase</fullName>
        <ecNumber evidence="2">2.7.11.1</ecNumber>
    </recommendedName>
</protein>
<accession>A0A7L2IJ07</accession>
<keyword evidence="6" id="KW-0808">Transferase</keyword>
<proteinExistence type="inferred from homology"/>
<dbReference type="PROSITE" id="PS50011">
    <property type="entry name" value="PROTEIN_KINASE_DOM"/>
    <property type="match status" value="1"/>
</dbReference>
<evidence type="ECO:0000256" key="4">
    <source>
        <dbReference type="ARBA" id="ARBA00022840"/>
    </source>
</evidence>
<dbReference type="InterPro" id="IPR011009">
    <property type="entry name" value="Kinase-like_dom_sf"/>
</dbReference>
<dbReference type="AlphaFoldDB" id="A0A7L2IJ07"/>
<name>A0A7L2IJ07_9PICI</name>
<dbReference type="GO" id="GO:0005524">
    <property type="term" value="F:ATP binding"/>
    <property type="evidence" value="ECO:0007669"/>
    <property type="project" value="UniProtKB-KW"/>
</dbReference>
<dbReference type="PANTHER" id="PTHR45832:SF22">
    <property type="entry name" value="SERINE_THREONINE-PROTEIN KINASE SAMKA-RELATED"/>
    <property type="match status" value="1"/>
</dbReference>
<reference evidence="6 7" key="1">
    <citation type="submission" date="2019-09" db="EMBL/GenBank/DDBJ databases">
        <title>Bird 10,000 Genomes (B10K) Project - Family phase.</title>
        <authorList>
            <person name="Zhang G."/>
        </authorList>
    </citation>
    <scope>NUCLEOTIDE SEQUENCE [LARGE SCALE GENOMIC DNA]</scope>
    <source>
        <strain evidence="6">B10K-DU-001-42</strain>
        <tissue evidence="6">Muscle</tissue>
    </source>
</reference>
<dbReference type="Pfam" id="PF00069">
    <property type="entry name" value="Pkinase"/>
    <property type="match status" value="1"/>
</dbReference>
<dbReference type="GO" id="GO:0004674">
    <property type="term" value="F:protein serine/threonine kinase activity"/>
    <property type="evidence" value="ECO:0007669"/>
    <property type="project" value="UniProtKB-EC"/>
</dbReference>
<evidence type="ECO:0000259" key="5">
    <source>
        <dbReference type="PROSITE" id="PS50011"/>
    </source>
</evidence>
<feature type="non-terminal residue" evidence="6">
    <location>
        <position position="99"/>
    </location>
</feature>
<sequence length="99" mass="11492">LQGLDFLHSKQIVHRDIKNFNILVGMDDSVKMHRLVFFSVDFGLCTQIIHEQNRRTICDGTPPWMAPEMVKQEPYGPKVDIWSFDITTLEMDKGEPPFT</sequence>
<keyword evidence="3" id="KW-0547">Nucleotide-binding</keyword>
<dbReference type="Proteomes" id="UP000536381">
    <property type="component" value="Unassembled WGS sequence"/>
</dbReference>
<evidence type="ECO:0000313" key="6">
    <source>
        <dbReference type="EMBL" id="NXR10705.1"/>
    </source>
</evidence>
<comment type="caution">
    <text evidence="6">The sequence shown here is derived from an EMBL/GenBank/DDBJ whole genome shotgun (WGS) entry which is preliminary data.</text>
</comment>
<evidence type="ECO:0000313" key="7">
    <source>
        <dbReference type="Proteomes" id="UP000536381"/>
    </source>
</evidence>
<dbReference type="EMBL" id="VWYK01062322">
    <property type="protein sequence ID" value="NXR10705.1"/>
    <property type="molecule type" value="Genomic_DNA"/>
</dbReference>
<dbReference type="PANTHER" id="PTHR45832">
    <property type="entry name" value="SERINE/THREONINE-PROTEIN KINASE SAMKA-RELATED-RELATED"/>
    <property type="match status" value="1"/>
</dbReference>
<dbReference type="OrthoDB" id="266718at2759"/>
<comment type="similarity">
    <text evidence="1">Belongs to the protein kinase superfamily. STE Ser/Thr protein kinase family. STE20 subfamily.</text>
</comment>
<evidence type="ECO:0000256" key="1">
    <source>
        <dbReference type="ARBA" id="ARBA00008874"/>
    </source>
</evidence>